<name>A0ABR2ULG5_9PEZI</name>
<feature type="compositionally biased region" description="Basic and acidic residues" evidence="2">
    <location>
        <begin position="410"/>
        <end position="426"/>
    </location>
</feature>
<gene>
    <name evidence="3" type="ORF">SUNI508_10582</name>
</gene>
<evidence type="ECO:0000256" key="1">
    <source>
        <dbReference type="SAM" id="Coils"/>
    </source>
</evidence>
<dbReference type="Proteomes" id="UP001408356">
    <property type="component" value="Unassembled WGS sequence"/>
</dbReference>
<keyword evidence="4" id="KW-1185">Reference proteome</keyword>
<feature type="coiled-coil region" evidence="1">
    <location>
        <begin position="157"/>
        <end position="191"/>
    </location>
</feature>
<feature type="compositionally biased region" description="Polar residues" evidence="2">
    <location>
        <begin position="297"/>
        <end position="315"/>
    </location>
</feature>
<sequence length="461" mass="51934">MDPLTIIGALSAILAITEGMVTMTRRLHRCVRSAAKAPQQATYFFDEMSIFTDIMGIFHDSATDAAAHLCGEQEARLIWKIERQCFFISGEMEEFVKTYTRTYGNSTTRLQIVWAQIRWSVNKPDTKELQLCMNATKANASFMMLYFQLHVEKSKRNEQSVKRITMLEAQLKNAKQRVERYKKDLVVYREKLQTDAAGPPAEHLNMFLDDNHEIEEFVHEVVERIKERARHSQRQKQERQRRGPSGQDGSLPPSPRRPPSPPPDRPPPRGPASEIPVHEPSRTATGRLYIAEEQGQAPGSRQVHSVRFAQNSGGNRNRLRRAPEESVREISPLDTSSRPRPIVAPRIRDNGTLISEEFGEWPTDAYGSDTSVTDDSHPPGNGDGTTRHPGRRNPPPGRLQDESAQPSEPGQHDLAREARREEREASESGSPGPWRPAPPFGGKGSRRRPRRPGGPSSSPSR</sequence>
<proteinExistence type="predicted"/>
<evidence type="ECO:0000313" key="3">
    <source>
        <dbReference type="EMBL" id="KAK9415392.1"/>
    </source>
</evidence>
<feature type="region of interest" description="Disordered" evidence="2">
    <location>
        <begin position="226"/>
        <end position="281"/>
    </location>
</feature>
<keyword evidence="1" id="KW-0175">Coiled coil</keyword>
<reference evidence="3 4" key="1">
    <citation type="journal article" date="2024" name="J. Plant Pathol.">
        <title>Sequence and assembly of the genome of Seiridium unicorne, isolate CBS 538.82, causal agent of cypress canker disease.</title>
        <authorList>
            <person name="Scali E."/>
            <person name="Rocca G.D."/>
            <person name="Danti R."/>
            <person name="Garbelotto M."/>
            <person name="Barberini S."/>
            <person name="Baroncelli R."/>
            <person name="Emiliani G."/>
        </authorList>
    </citation>
    <scope>NUCLEOTIDE SEQUENCE [LARGE SCALE GENOMIC DNA]</scope>
    <source>
        <strain evidence="3 4">BM-138-508</strain>
    </source>
</reference>
<protein>
    <recommendedName>
        <fullName evidence="5">Fungal N-terminal domain-containing protein</fullName>
    </recommendedName>
</protein>
<accession>A0ABR2ULG5</accession>
<feature type="compositionally biased region" description="Pro residues" evidence="2">
    <location>
        <begin position="252"/>
        <end position="270"/>
    </location>
</feature>
<comment type="caution">
    <text evidence="3">The sequence shown here is derived from an EMBL/GenBank/DDBJ whole genome shotgun (WGS) entry which is preliminary data.</text>
</comment>
<organism evidence="3 4">
    <name type="scientific">Seiridium unicorne</name>
    <dbReference type="NCBI Taxonomy" id="138068"/>
    <lineage>
        <taxon>Eukaryota</taxon>
        <taxon>Fungi</taxon>
        <taxon>Dikarya</taxon>
        <taxon>Ascomycota</taxon>
        <taxon>Pezizomycotina</taxon>
        <taxon>Sordariomycetes</taxon>
        <taxon>Xylariomycetidae</taxon>
        <taxon>Amphisphaeriales</taxon>
        <taxon>Sporocadaceae</taxon>
        <taxon>Seiridium</taxon>
    </lineage>
</organism>
<feature type="region of interest" description="Disordered" evidence="2">
    <location>
        <begin position="294"/>
        <end position="461"/>
    </location>
</feature>
<evidence type="ECO:0000313" key="4">
    <source>
        <dbReference type="Proteomes" id="UP001408356"/>
    </source>
</evidence>
<evidence type="ECO:0000256" key="2">
    <source>
        <dbReference type="SAM" id="MobiDB-lite"/>
    </source>
</evidence>
<dbReference type="EMBL" id="JARVKF010000417">
    <property type="protein sequence ID" value="KAK9415392.1"/>
    <property type="molecule type" value="Genomic_DNA"/>
</dbReference>
<evidence type="ECO:0008006" key="5">
    <source>
        <dbReference type="Google" id="ProtNLM"/>
    </source>
</evidence>